<dbReference type="EMBL" id="CP002606">
    <property type="protein sequence ID" value="AEA34272.1"/>
    <property type="molecule type" value="Genomic_DNA"/>
</dbReference>
<reference evidence="4" key="2">
    <citation type="submission" date="2011-03" db="EMBL/GenBank/DDBJ databases">
        <title>The complete genome of Hippea maritima DSM 10411.</title>
        <authorList>
            <consortium name="US DOE Joint Genome Institute (JGI-PGF)"/>
            <person name="Lucas S."/>
            <person name="Copeland A."/>
            <person name="Lapidus A."/>
            <person name="Bruce D."/>
            <person name="Goodwin L."/>
            <person name="Pitluck S."/>
            <person name="Peters L."/>
            <person name="Kyrpides N."/>
            <person name="Mavromatis K."/>
            <person name="Pagani I."/>
            <person name="Ivanova N."/>
            <person name="Mikhailova N."/>
            <person name="Lu M."/>
            <person name="Detter J.C."/>
            <person name="Tapia R."/>
            <person name="Han C."/>
            <person name="Land M."/>
            <person name="Hauser L."/>
            <person name="Markowitz V."/>
            <person name="Cheng J.-F."/>
            <person name="Hugenholtz P."/>
            <person name="Woyke T."/>
            <person name="Wu D."/>
            <person name="Spring S."/>
            <person name="Schroeder M."/>
            <person name="Brambilla E."/>
            <person name="Klenk H.-P."/>
            <person name="Eisen J.A."/>
        </authorList>
    </citation>
    <scope>NUCLEOTIDE SEQUENCE [LARGE SCALE GENOMIC DNA]</scope>
    <source>
        <strain evidence="4">ATCC 700847 / DSM 10411 / MH2</strain>
    </source>
</reference>
<keyword evidence="3" id="KW-0830">Ubiquinone</keyword>
<dbReference type="Gene3D" id="1.10.645.10">
    <property type="entry name" value="Cytochrome-c3 Hydrogenase, chain B"/>
    <property type="match status" value="1"/>
</dbReference>
<sequence>MRLLGILKNDRLFVQDKDKLFVRNLNQCSSTFENYDLIKNRDISIGNGKTQGKGVFNFRYGPVSSGVGEAGIFNLYTYGERILSVEVDPIYKKRNIEAQMVGKTPFEALKLAESVCGNFSFSHSLAFTTALENQTGIELNKTVQRLRIIGLELERTYNHIHQIARLAKGASQTVLTSHLEWIFEELLRTNKLLFGNRFLKHTNFLGSTTINLHNLEKVKNRITQLKEKFEELYEHALQSYNFIDRLYGVGRLERKKALNIGLTGPSLRACGINEDLRQLNRLYENLKIATRSEGDALARMEVRAEEFINSCEIILSQIEKIDNEPQKEEIPINDGDYLGYSCSPTGIIAYYLEIRKGLIDYVYISTPSVFGFRAFAEAITGYIFTDFSFIFDSFGINFADCAR</sequence>
<dbReference type="GO" id="GO:0051287">
    <property type="term" value="F:NAD binding"/>
    <property type="evidence" value="ECO:0007669"/>
    <property type="project" value="InterPro"/>
</dbReference>
<evidence type="ECO:0000259" key="2">
    <source>
        <dbReference type="Pfam" id="PF00346"/>
    </source>
</evidence>
<dbReference type="GO" id="GO:0016651">
    <property type="term" value="F:oxidoreductase activity, acting on NAD(P)H"/>
    <property type="evidence" value="ECO:0007669"/>
    <property type="project" value="InterPro"/>
</dbReference>
<dbReference type="STRING" id="760142.Hipma_1315"/>
<protein>
    <submittedName>
        <fullName evidence="3">NADH-ubiquinone oxidoreductase chain 49kDa</fullName>
    </submittedName>
</protein>
<dbReference type="InterPro" id="IPR001135">
    <property type="entry name" value="NADH_Q_OxRdtase_suD"/>
</dbReference>
<accession>F2LXF8</accession>
<gene>
    <name evidence="3" type="ordered locus">Hipma_1315</name>
</gene>
<dbReference type="OrthoDB" id="9801496at2"/>
<dbReference type="InParanoid" id="F2LXF8"/>
<dbReference type="Proteomes" id="UP000008139">
    <property type="component" value="Chromosome"/>
</dbReference>
<dbReference type="Pfam" id="PF00346">
    <property type="entry name" value="Complex1_49kDa"/>
    <property type="match status" value="1"/>
</dbReference>
<dbReference type="GO" id="GO:0048038">
    <property type="term" value="F:quinone binding"/>
    <property type="evidence" value="ECO:0007669"/>
    <property type="project" value="InterPro"/>
</dbReference>
<evidence type="ECO:0000256" key="1">
    <source>
        <dbReference type="ARBA" id="ARBA00023002"/>
    </source>
</evidence>
<feature type="domain" description="NADH-quinone oxidoreductase subunit D" evidence="2">
    <location>
        <begin position="184"/>
        <end position="327"/>
    </location>
</feature>
<dbReference type="InterPro" id="IPR029014">
    <property type="entry name" value="NiFe-Hase_large"/>
</dbReference>
<dbReference type="KEGG" id="hmr:Hipma_1315"/>
<evidence type="ECO:0000313" key="3">
    <source>
        <dbReference type="EMBL" id="AEA34272.1"/>
    </source>
</evidence>
<dbReference type="HOGENOM" id="CLU_057086_0_0_7"/>
<keyword evidence="4" id="KW-1185">Reference proteome</keyword>
<dbReference type="PANTHER" id="PTHR43485">
    <property type="entry name" value="HYDROGENASE-4 COMPONENT G"/>
    <property type="match status" value="1"/>
</dbReference>
<evidence type="ECO:0000313" key="4">
    <source>
        <dbReference type="Proteomes" id="UP000008139"/>
    </source>
</evidence>
<name>F2LXF8_HIPMA</name>
<organism evidence="3 4">
    <name type="scientific">Hippea maritima (strain ATCC 700847 / DSM 10411 / MH2)</name>
    <dbReference type="NCBI Taxonomy" id="760142"/>
    <lineage>
        <taxon>Bacteria</taxon>
        <taxon>Pseudomonadati</taxon>
        <taxon>Campylobacterota</taxon>
        <taxon>Desulfurellia</taxon>
        <taxon>Desulfurellales</taxon>
        <taxon>Hippeaceae</taxon>
        <taxon>Hippea</taxon>
    </lineage>
</organism>
<dbReference type="RefSeq" id="WP_013682304.1">
    <property type="nucleotide sequence ID" value="NC_015318.1"/>
</dbReference>
<keyword evidence="1" id="KW-0560">Oxidoreductase</keyword>
<dbReference type="AlphaFoldDB" id="F2LXF8"/>
<dbReference type="SUPFAM" id="SSF56762">
    <property type="entry name" value="HydB/Nqo4-like"/>
    <property type="match status" value="1"/>
</dbReference>
<reference evidence="3 4" key="1">
    <citation type="journal article" date="2011" name="Stand. Genomic Sci.">
        <title>Complete genome sequence of the thermophilic sulfur-reducer Hippea maritima type strain (MH(2)).</title>
        <authorList>
            <person name="Huntemann M."/>
            <person name="Lu M."/>
            <person name="Nolan M."/>
            <person name="Lapidus A."/>
            <person name="Lucas S."/>
            <person name="Hammon N."/>
            <person name="Deshpande S."/>
            <person name="Cheng J.F."/>
            <person name="Tapia R."/>
            <person name="Han C."/>
            <person name="Goodwin L."/>
            <person name="Pitluck S."/>
            <person name="Liolios K."/>
            <person name="Pagani I."/>
            <person name="Ivanova N."/>
            <person name="Ovchinikova G."/>
            <person name="Pati A."/>
            <person name="Chen A."/>
            <person name="Palaniappan K."/>
            <person name="Land M."/>
            <person name="Hauser L."/>
            <person name="Jeffries C.D."/>
            <person name="Detter J.C."/>
            <person name="Brambilla E.M."/>
            <person name="Rohde M."/>
            <person name="Spring S."/>
            <person name="Goker M."/>
            <person name="Woyke T."/>
            <person name="Bristow J."/>
            <person name="Eisen J.A."/>
            <person name="Markowitz V."/>
            <person name="Hugenholtz P."/>
            <person name="Kyrpides N.C."/>
            <person name="Klenk H.P."/>
            <person name="Mavromatis K."/>
        </authorList>
    </citation>
    <scope>NUCLEOTIDE SEQUENCE [LARGE SCALE GENOMIC DNA]</scope>
    <source>
        <strain evidence="4">ATCC 700847 / DSM 10411 / MH2</strain>
    </source>
</reference>
<proteinExistence type="predicted"/>
<dbReference type="InterPro" id="IPR052197">
    <property type="entry name" value="ComplexI_49kDa-like"/>
</dbReference>
<dbReference type="eggNOG" id="COG3261">
    <property type="taxonomic scope" value="Bacteria"/>
</dbReference>
<dbReference type="PANTHER" id="PTHR43485:SF1">
    <property type="entry name" value="FORMATE HYDROGENLYASE SUBUNIT 5-RELATED"/>
    <property type="match status" value="1"/>
</dbReference>